<dbReference type="RefSeq" id="WP_002704796.1">
    <property type="nucleotide sequence ID" value="NZ_AAWS01000069.1"/>
</dbReference>
<reference evidence="6 7" key="1">
    <citation type="submission" date="2007-01" db="EMBL/GenBank/DDBJ databases">
        <authorList>
            <person name="Haygood M."/>
            <person name="Podell S."/>
            <person name="Anderson C."/>
            <person name="Hopkinson B."/>
            <person name="Roe K."/>
            <person name="Barbeau K."/>
            <person name="Gaasterland T."/>
            <person name="Ferriera S."/>
            <person name="Johnson J."/>
            <person name="Kravitz S."/>
            <person name="Beeson K."/>
            <person name="Sutton G."/>
            <person name="Rogers Y.-H."/>
            <person name="Friedman R."/>
            <person name="Frazier M."/>
            <person name="Venter J.C."/>
        </authorList>
    </citation>
    <scope>NUCLEOTIDE SEQUENCE [LARGE SCALE GENOMIC DNA]</scope>
    <source>
        <strain evidence="6 7">ATCC 23134</strain>
    </source>
</reference>
<dbReference type="Pfam" id="PF04542">
    <property type="entry name" value="Sigma70_r2"/>
    <property type="match status" value="1"/>
</dbReference>
<evidence type="ECO:0000259" key="5">
    <source>
        <dbReference type="Pfam" id="PF04542"/>
    </source>
</evidence>
<dbReference type="InterPro" id="IPR013324">
    <property type="entry name" value="RNA_pol_sigma_r3/r4-like"/>
</dbReference>
<dbReference type="Gene3D" id="1.10.10.10">
    <property type="entry name" value="Winged helix-like DNA-binding domain superfamily/Winged helix DNA-binding domain"/>
    <property type="match status" value="1"/>
</dbReference>
<dbReference type="SUPFAM" id="SSF88659">
    <property type="entry name" value="Sigma3 and sigma4 domains of RNA polymerase sigma factors"/>
    <property type="match status" value="1"/>
</dbReference>
<keyword evidence="2" id="KW-0805">Transcription regulation</keyword>
<organism evidence="6 7">
    <name type="scientific">Microscilla marina ATCC 23134</name>
    <dbReference type="NCBI Taxonomy" id="313606"/>
    <lineage>
        <taxon>Bacteria</taxon>
        <taxon>Pseudomonadati</taxon>
        <taxon>Bacteroidota</taxon>
        <taxon>Cytophagia</taxon>
        <taxon>Cytophagales</taxon>
        <taxon>Microscillaceae</taxon>
        <taxon>Microscilla</taxon>
    </lineage>
</organism>
<dbReference type="SUPFAM" id="SSF88946">
    <property type="entry name" value="Sigma2 domain of RNA polymerase sigma factors"/>
    <property type="match status" value="1"/>
</dbReference>
<dbReference type="Gene3D" id="1.10.1740.10">
    <property type="match status" value="1"/>
</dbReference>
<evidence type="ECO:0000256" key="3">
    <source>
        <dbReference type="ARBA" id="ARBA00023082"/>
    </source>
</evidence>
<protein>
    <submittedName>
        <fullName evidence="6">RNA polymerase sigma-70 factor, ECF subfamily, putative</fullName>
    </submittedName>
</protein>
<keyword evidence="4" id="KW-0804">Transcription</keyword>
<dbReference type="InterPro" id="IPR036388">
    <property type="entry name" value="WH-like_DNA-bd_sf"/>
</dbReference>
<evidence type="ECO:0000313" key="7">
    <source>
        <dbReference type="Proteomes" id="UP000004095"/>
    </source>
</evidence>
<dbReference type="AlphaFoldDB" id="A1ZYU6"/>
<evidence type="ECO:0000256" key="2">
    <source>
        <dbReference type="ARBA" id="ARBA00023015"/>
    </source>
</evidence>
<feature type="domain" description="RNA polymerase sigma-70 region 2" evidence="5">
    <location>
        <begin position="27"/>
        <end position="90"/>
    </location>
</feature>
<proteinExistence type="inferred from homology"/>
<dbReference type="PANTHER" id="PTHR43133">
    <property type="entry name" value="RNA POLYMERASE ECF-TYPE SIGMA FACTO"/>
    <property type="match status" value="1"/>
</dbReference>
<evidence type="ECO:0000313" key="6">
    <source>
        <dbReference type="EMBL" id="EAY24443.1"/>
    </source>
</evidence>
<dbReference type="GO" id="GO:0006352">
    <property type="term" value="P:DNA-templated transcription initiation"/>
    <property type="evidence" value="ECO:0007669"/>
    <property type="project" value="InterPro"/>
</dbReference>
<comment type="similarity">
    <text evidence="1">Belongs to the sigma-70 factor family. ECF subfamily.</text>
</comment>
<gene>
    <name evidence="6" type="ORF">M23134_06297</name>
</gene>
<evidence type="ECO:0000256" key="4">
    <source>
        <dbReference type="ARBA" id="ARBA00023163"/>
    </source>
</evidence>
<keyword evidence="7" id="KW-1185">Reference proteome</keyword>
<comment type="caution">
    <text evidence="6">The sequence shown here is derived from an EMBL/GenBank/DDBJ whole genome shotgun (WGS) entry which is preliminary data.</text>
</comment>
<dbReference type="OrthoDB" id="1099849at2"/>
<dbReference type="InterPro" id="IPR014284">
    <property type="entry name" value="RNA_pol_sigma-70_dom"/>
</dbReference>
<dbReference type="GO" id="GO:0016987">
    <property type="term" value="F:sigma factor activity"/>
    <property type="evidence" value="ECO:0007669"/>
    <property type="project" value="UniProtKB-KW"/>
</dbReference>
<dbReference type="InterPro" id="IPR039425">
    <property type="entry name" value="RNA_pol_sigma-70-like"/>
</dbReference>
<evidence type="ECO:0000256" key="1">
    <source>
        <dbReference type="ARBA" id="ARBA00010641"/>
    </source>
</evidence>
<dbReference type="NCBIfam" id="TIGR02937">
    <property type="entry name" value="sigma70-ECF"/>
    <property type="match status" value="1"/>
</dbReference>
<sequence>MHKEIIENIRSGKREALVNLYKQYRVDFIKWAIKNFYCSPQEAEDAYQDTTIAFYENIMKNKVQELSCSPKTYLFAIGKNILLSLAKKKSNQTADIEHIKDVEDDELIAFEKIALSEQQSNILAAIKALGEPCQTILKLYYYDRLSIRKIVEKLGYKSENVVKVQKNRCMKRLKSGIEETGLKEDLR</sequence>
<dbReference type="InterPro" id="IPR007627">
    <property type="entry name" value="RNA_pol_sigma70_r2"/>
</dbReference>
<accession>A1ZYU6</accession>
<dbReference type="EMBL" id="AAWS01000069">
    <property type="protein sequence ID" value="EAY24443.1"/>
    <property type="molecule type" value="Genomic_DNA"/>
</dbReference>
<dbReference type="PANTHER" id="PTHR43133:SF46">
    <property type="entry name" value="RNA POLYMERASE SIGMA-70 FACTOR ECF SUBFAMILY"/>
    <property type="match status" value="1"/>
</dbReference>
<keyword evidence="3" id="KW-0731">Sigma factor</keyword>
<dbReference type="InterPro" id="IPR013325">
    <property type="entry name" value="RNA_pol_sigma_r2"/>
</dbReference>
<dbReference type="Proteomes" id="UP000004095">
    <property type="component" value="Unassembled WGS sequence"/>
</dbReference>
<dbReference type="eggNOG" id="COG1595">
    <property type="taxonomic scope" value="Bacteria"/>
</dbReference>
<name>A1ZYU6_MICM2</name>